<sequence>MAGCMYADKHTQTISRKSAPQVLQPSSLLPHFTDLAQGKLITTSHIVSPSEHPDQDHHRKCGHEYQKAANGSFTHHLSEPSTLNVQLKKSEENTHSTKDVNAREDIV</sequence>
<reference evidence="1" key="1">
    <citation type="submission" date="2021-08" db="EMBL/GenBank/DDBJ databases">
        <title>The first chromosome-level gecko genome reveals the dynamic sex chromosomes of Neotropical dwarf geckos (Sphaerodactylidae: Sphaerodactylus).</title>
        <authorList>
            <person name="Pinto B.J."/>
            <person name="Keating S.E."/>
            <person name="Gamble T."/>
        </authorList>
    </citation>
    <scope>NUCLEOTIDE SEQUENCE</scope>
    <source>
        <strain evidence="1">TG3544</strain>
    </source>
</reference>
<dbReference type="EMBL" id="CM037616">
    <property type="protein sequence ID" value="KAH7994197.1"/>
    <property type="molecule type" value="Genomic_DNA"/>
</dbReference>
<evidence type="ECO:0000313" key="2">
    <source>
        <dbReference type="Proteomes" id="UP000827872"/>
    </source>
</evidence>
<organism evidence="1 2">
    <name type="scientific">Sphaerodactylus townsendi</name>
    <dbReference type="NCBI Taxonomy" id="933632"/>
    <lineage>
        <taxon>Eukaryota</taxon>
        <taxon>Metazoa</taxon>
        <taxon>Chordata</taxon>
        <taxon>Craniata</taxon>
        <taxon>Vertebrata</taxon>
        <taxon>Euteleostomi</taxon>
        <taxon>Lepidosauria</taxon>
        <taxon>Squamata</taxon>
        <taxon>Bifurcata</taxon>
        <taxon>Gekkota</taxon>
        <taxon>Sphaerodactylidae</taxon>
        <taxon>Sphaerodactylus</taxon>
    </lineage>
</organism>
<gene>
    <name evidence="1" type="ORF">K3G42_033452</name>
</gene>
<protein>
    <submittedName>
        <fullName evidence="1">Uncharacterized protein</fullName>
    </submittedName>
</protein>
<comment type="caution">
    <text evidence="1">The sequence shown here is derived from an EMBL/GenBank/DDBJ whole genome shotgun (WGS) entry which is preliminary data.</text>
</comment>
<dbReference type="Proteomes" id="UP000827872">
    <property type="component" value="Linkage Group LG03"/>
</dbReference>
<name>A0ACB8ENJ5_9SAUR</name>
<evidence type="ECO:0000313" key="1">
    <source>
        <dbReference type="EMBL" id="KAH7994197.1"/>
    </source>
</evidence>
<proteinExistence type="predicted"/>
<keyword evidence="2" id="KW-1185">Reference proteome</keyword>
<accession>A0ACB8ENJ5</accession>